<feature type="non-terminal residue" evidence="1">
    <location>
        <position position="272"/>
    </location>
</feature>
<dbReference type="EMBL" id="BARU01026106">
    <property type="protein sequence ID" value="GAH74150.1"/>
    <property type="molecule type" value="Genomic_DNA"/>
</dbReference>
<protein>
    <submittedName>
        <fullName evidence="1">Uncharacterized protein</fullName>
    </submittedName>
</protein>
<gene>
    <name evidence="1" type="ORF">S03H2_41978</name>
</gene>
<accession>X1IY22</accession>
<reference evidence="1" key="1">
    <citation type="journal article" date="2014" name="Front. Microbiol.">
        <title>High frequency of phylogenetically diverse reductive dehalogenase-homologous genes in deep subseafloor sedimentary metagenomes.</title>
        <authorList>
            <person name="Kawai M."/>
            <person name="Futagami T."/>
            <person name="Toyoda A."/>
            <person name="Takaki Y."/>
            <person name="Nishi S."/>
            <person name="Hori S."/>
            <person name="Arai W."/>
            <person name="Tsubouchi T."/>
            <person name="Morono Y."/>
            <person name="Uchiyama I."/>
            <person name="Ito T."/>
            <person name="Fujiyama A."/>
            <person name="Inagaki F."/>
            <person name="Takami H."/>
        </authorList>
    </citation>
    <scope>NUCLEOTIDE SEQUENCE</scope>
    <source>
        <strain evidence="1">Expedition CK06-06</strain>
    </source>
</reference>
<comment type="caution">
    <text evidence="1">The sequence shown here is derived from an EMBL/GenBank/DDBJ whole genome shotgun (WGS) entry which is preliminary data.</text>
</comment>
<feature type="non-terminal residue" evidence="1">
    <location>
        <position position="1"/>
    </location>
</feature>
<sequence length="272" mass="32267">TYKESESESMEIWVEYALSCATSIKYQSSLENPQGDVFTRFEELIKSIINLSTQYYMTEGAMDNYETTLKSIRFQFIIRYLGCRGDSFESHHLDLIRQTFQPHDSFLKKHIGFTTTEIVDFVNNIRTEVLNNLSPYKDKMNFIVRFQELAKQIKTSKGDNSETITKEDLIEFERNEEMRALREEYWDYIKNLEPFYFKLSPSEKLPRALLELFSIKFGENQLFLEGEKFWPLNDSLIYSKPIIKHEDEFYGFGSTILYRNILDNLELIIRGK</sequence>
<name>X1IY22_9ZZZZ</name>
<organism evidence="1">
    <name type="scientific">marine sediment metagenome</name>
    <dbReference type="NCBI Taxonomy" id="412755"/>
    <lineage>
        <taxon>unclassified sequences</taxon>
        <taxon>metagenomes</taxon>
        <taxon>ecological metagenomes</taxon>
    </lineage>
</organism>
<evidence type="ECO:0000313" key="1">
    <source>
        <dbReference type="EMBL" id="GAH74150.1"/>
    </source>
</evidence>
<dbReference type="AlphaFoldDB" id="X1IY22"/>
<proteinExistence type="predicted"/>